<proteinExistence type="predicted"/>
<protein>
    <submittedName>
        <fullName evidence="1">Uncharacterized protein</fullName>
    </submittedName>
</protein>
<dbReference type="PANTHER" id="PTHR31025:SF27">
    <property type="entry name" value="SI:CH211-193K19.2-RELATED"/>
    <property type="match status" value="1"/>
</dbReference>
<evidence type="ECO:0000313" key="1">
    <source>
        <dbReference type="EMBL" id="KAK9522024.1"/>
    </source>
</evidence>
<dbReference type="EMBL" id="JBCEZU010000221">
    <property type="protein sequence ID" value="KAK9522024.1"/>
    <property type="molecule type" value="Genomic_DNA"/>
</dbReference>
<name>A0AAW1EKM5_ZOAVI</name>
<dbReference type="Proteomes" id="UP001488805">
    <property type="component" value="Unassembled WGS sequence"/>
</dbReference>
<dbReference type="PANTHER" id="PTHR31025">
    <property type="entry name" value="SI:CH211-196P9.1-RELATED"/>
    <property type="match status" value="1"/>
</dbReference>
<accession>A0AAW1EKM5</accession>
<reference evidence="1 2" key="1">
    <citation type="journal article" date="2024" name="Genome Biol. Evol.">
        <title>Chromosome-level genome assembly of the viviparous eelpout Zoarces viviparus.</title>
        <authorList>
            <person name="Fuhrmann N."/>
            <person name="Brasseur M.V."/>
            <person name="Bakowski C.E."/>
            <person name="Podsiadlowski L."/>
            <person name="Prost S."/>
            <person name="Krehenwinkel H."/>
            <person name="Mayer C."/>
        </authorList>
    </citation>
    <scope>NUCLEOTIDE SEQUENCE [LARGE SCALE GENOMIC DNA]</scope>
    <source>
        <strain evidence="1">NO-MEL_2022_Ind0_liver</strain>
    </source>
</reference>
<sequence>MVSEVQERWPVLFSIEEISEEFHRITSRDLLGTLSASLEKYVPHLRRLYRTRKGAFGQKMEDLLEKLDEQTSDILPHRKTAALRGLPIFVWDDSTQFLLECLDTDHEKRVLRGVSVAILTIIEDDDAAISPNVRDVAVVLEWTIVLQDLPDLSTAFAYLFGLLYAMDIDYPKEMRYTFEGIQTIFFELGSRCSQCIRSLKTNLLL</sequence>
<dbReference type="AlphaFoldDB" id="A0AAW1EKM5"/>
<keyword evidence="2" id="KW-1185">Reference proteome</keyword>
<evidence type="ECO:0000313" key="2">
    <source>
        <dbReference type="Proteomes" id="UP001488805"/>
    </source>
</evidence>
<organism evidence="1 2">
    <name type="scientific">Zoarces viviparus</name>
    <name type="common">Viviparous eelpout</name>
    <name type="synonym">Blennius viviparus</name>
    <dbReference type="NCBI Taxonomy" id="48416"/>
    <lineage>
        <taxon>Eukaryota</taxon>
        <taxon>Metazoa</taxon>
        <taxon>Chordata</taxon>
        <taxon>Craniata</taxon>
        <taxon>Vertebrata</taxon>
        <taxon>Euteleostomi</taxon>
        <taxon>Actinopterygii</taxon>
        <taxon>Neopterygii</taxon>
        <taxon>Teleostei</taxon>
        <taxon>Neoteleostei</taxon>
        <taxon>Acanthomorphata</taxon>
        <taxon>Eupercaria</taxon>
        <taxon>Perciformes</taxon>
        <taxon>Cottioidei</taxon>
        <taxon>Zoarcales</taxon>
        <taxon>Zoarcidae</taxon>
        <taxon>Zoarcinae</taxon>
        <taxon>Zoarces</taxon>
    </lineage>
</organism>
<gene>
    <name evidence="1" type="ORF">VZT92_018519</name>
</gene>
<comment type="caution">
    <text evidence="1">The sequence shown here is derived from an EMBL/GenBank/DDBJ whole genome shotgun (WGS) entry which is preliminary data.</text>
</comment>